<sequence>MPASAPPPGSFCPAPDKATPPLCFRRRASPSRPNSPPPRHCLSIPSVDSSTTTLHCFPASHPGSLTDGRNRRRQDKSSSTGRVSELRLHRQASSTLVARGRAPPPGGHGRAAEIDVGAVRRRKRAVRRRSPARAGGADRAAQGSLLPGPVLGLRRAGSVDPLRPPSDWARGRGGRAASAAVTHFYRPASRPP</sequence>
<gene>
    <name evidence="2" type="ORF">PVAP13_1KG164937</name>
</gene>
<keyword evidence="3" id="KW-1185">Reference proteome</keyword>
<feature type="region of interest" description="Disordered" evidence="1">
    <location>
        <begin position="1"/>
        <end position="192"/>
    </location>
</feature>
<evidence type="ECO:0000313" key="2">
    <source>
        <dbReference type="EMBL" id="KAG2657535.1"/>
    </source>
</evidence>
<dbReference type="AlphaFoldDB" id="A0A8T0XDR9"/>
<comment type="caution">
    <text evidence="2">The sequence shown here is derived from an EMBL/GenBank/DDBJ whole genome shotgun (WGS) entry which is preliminary data.</text>
</comment>
<dbReference type="EMBL" id="CM029037">
    <property type="protein sequence ID" value="KAG2657535.1"/>
    <property type="molecule type" value="Genomic_DNA"/>
</dbReference>
<reference evidence="2" key="1">
    <citation type="submission" date="2020-05" db="EMBL/GenBank/DDBJ databases">
        <title>WGS assembly of Panicum virgatum.</title>
        <authorList>
            <person name="Lovell J.T."/>
            <person name="Jenkins J."/>
            <person name="Shu S."/>
            <person name="Juenger T.E."/>
            <person name="Schmutz J."/>
        </authorList>
    </citation>
    <scope>NUCLEOTIDE SEQUENCE</scope>
    <source>
        <strain evidence="2">AP13</strain>
    </source>
</reference>
<protein>
    <submittedName>
        <fullName evidence="2">Uncharacterized protein</fullName>
    </submittedName>
</protein>
<organism evidence="2 3">
    <name type="scientific">Panicum virgatum</name>
    <name type="common">Blackwell switchgrass</name>
    <dbReference type="NCBI Taxonomy" id="38727"/>
    <lineage>
        <taxon>Eukaryota</taxon>
        <taxon>Viridiplantae</taxon>
        <taxon>Streptophyta</taxon>
        <taxon>Embryophyta</taxon>
        <taxon>Tracheophyta</taxon>
        <taxon>Spermatophyta</taxon>
        <taxon>Magnoliopsida</taxon>
        <taxon>Liliopsida</taxon>
        <taxon>Poales</taxon>
        <taxon>Poaceae</taxon>
        <taxon>PACMAD clade</taxon>
        <taxon>Panicoideae</taxon>
        <taxon>Panicodae</taxon>
        <taxon>Paniceae</taxon>
        <taxon>Panicinae</taxon>
        <taxon>Panicum</taxon>
        <taxon>Panicum sect. Hiantes</taxon>
    </lineage>
</organism>
<evidence type="ECO:0000313" key="3">
    <source>
        <dbReference type="Proteomes" id="UP000823388"/>
    </source>
</evidence>
<name>A0A8T0XDR9_PANVG</name>
<feature type="compositionally biased region" description="Pro residues" evidence="1">
    <location>
        <begin position="1"/>
        <end position="10"/>
    </location>
</feature>
<proteinExistence type="predicted"/>
<feature type="compositionally biased region" description="Low complexity" evidence="1">
    <location>
        <begin position="132"/>
        <end position="141"/>
    </location>
</feature>
<evidence type="ECO:0000256" key="1">
    <source>
        <dbReference type="SAM" id="MobiDB-lite"/>
    </source>
</evidence>
<accession>A0A8T0XDR9</accession>
<dbReference type="Proteomes" id="UP000823388">
    <property type="component" value="Chromosome 1K"/>
</dbReference>
<feature type="compositionally biased region" description="Basic residues" evidence="1">
    <location>
        <begin position="119"/>
        <end position="131"/>
    </location>
</feature>